<keyword evidence="5 12" id="KW-0633">Potassium transport</keyword>
<feature type="transmembrane region" description="Helical" evidence="12">
    <location>
        <begin position="206"/>
        <end position="230"/>
    </location>
</feature>
<sequence>MNNDAPARNSTTAALALLALGVVFGDIGTSPLYAVKETFSAEHGIPLNAENILGGLSTIFWALMIVVTFKYVTLIMRADNKGEGGIMALLALASSAVKNSSRSHAVILLLGVIGASLFYGDAVLTPAISVLSAVEGLEVGTAAFRPYVIPIAVIVLVTLFAFQRHGSAVVGALFGPVCALWFLSLGAVGVHNIIQNPMVLWALNPVYAFGFVTGHSFASFVVLGAVLLAFTGAEALYADMGHFGKRAIRIAWFGLVLPALVLNYFGQGALLIINPGAIANPFYHAYPDWALYPMIALATAATVIASQAVITGTYSVTKQAVQLGFLPRLNIQHTSVKQIGQIYIPSINWILLISVLLAVIGFGSSSNLASAYGVAVAGTMLIDTILTFFVIRYKWGIPVIVAAISTGFFIFVDMAFFSASLLKVFDGGWFPVFVGTAIFLLMVTWRRGREILIARLRQSSVPLEAFLDSLMRSPPVRVAGTAIFMTSTPGSVPHALLHNLAHNKVLHERVIFLTVIIKDVPWVPPDERVIIEDLGNNCFQLTVNFGFKDRPDIMQVLDQCREYELEFQPLQTSFFLSRETVIPSIRYEGMALWRERMFATLARNASSPVEYFNLPANRVIEVGTQVEI</sequence>
<evidence type="ECO:0000259" key="13">
    <source>
        <dbReference type="Pfam" id="PF02705"/>
    </source>
</evidence>
<dbReference type="RefSeq" id="WP_096359997.1">
    <property type="nucleotide sequence ID" value="NZ_AP014879.1"/>
</dbReference>
<dbReference type="InterPro" id="IPR003855">
    <property type="entry name" value="K+_transporter"/>
</dbReference>
<proteinExistence type="inferred from homology"/>
<dbReference type="InterPro" id="IPR023051">
    <property type="entry name" value="Kup"/>
</dbReference>
<accession>A0A1B4XE71</accession>
<dbReference type="GO" id="GO:0015293">
    <property type="term" value="F:symporter activity"/>
    <property type="evidence" value="ECO:0007669"/>
    <property type="project" value="UniProtKB-UniRule"/>
</dbReference>
<keyword evidence="11 12" id="KW-0472">Membrane</keyword>
<dbReference type="Proteomes" id="UP000243180">
    <property type="component" value="Chromosome"/>
</dbReference>
<feature type="domain" description="K+ potassium transporter C-terminal" evidence="14">
    <location>
        <begin position="480"/>
        <end position="628"/>
    </location>
</feature>
<feature type="transmembrane region" description="Helical" evidence="12">
    <location>
        <begin position="398"/>
        <end position="422"/>
    </location>
</feature>
<comment type="subcellular location">
    <subcellularLocation>
        <location evidence="12">Cell membrane</location>
        <topology evidence="12">Multi-pass membrane protein</topology>
    </subcellularLocation>
    <subcellularLocation>
        <location evidence="1">Membrane</location>
        <topology evidence="1">Multi-pass membrane protein</topology>
    </subcellularLocation>
</comment>
<keyword evidence="8 12" id="KW-0630">Potassium</keyword>
<comment type="function">
    <text evidence="12">Transport of potassium into the cell. Likely operates as a K(+):H(+) symporter.</text>
</comment>
<feature type="transmembrane region" description="Helical" evidence="12">
    <location>
        <begin position="342"/>
        <end position="363"/>
    </location>
</feature>
<comment type="catalytic activity">
    <reaction evidence="12">
        <text>K(+)(in) + H(+)(in) = K(+)(out) + H(+)(out)</text>
        <dbReference type="Rhea" id="RHEA:28490"/>
        <dbReference type="ChEBI" id="CHEBI:15378"/>
        <dbReference type="ChEBI" id="CHEBI:29103"/>
    </reaction>
</comment>
<reference evidence="15 16" key="1">
    <citation type="submission" date="2015-05" db="EMBL/GenBank/DDBJ databases">
        <title>Complete genome sequence of a sulfur-oxidizing gammaproteobacterium strain HA5.</title>
        <authorList>
            <person name="Miura A."/>
            <person name="Kojima H."/>
            <person name="Fukui M."/>
        </authorList>
    </citation>
    <scope>NUCLEOTIDE SEQUENCE [LARGE SCALE GENOMIC DNA]</scope>
    <source>
        <strain evidence="15 16">HA5</strain>
    </source>
</reference>
<dbReference type="Pfam" id="PF22776">
    <property type="entry name" value="K_trans_C"/>
    <property type="match status" value="1"/>
</dbReference>
<keyword evidence="10 12" id="KW-0406">Ion transport</keyword>
<evidence type="ECO:0000256" key="2">
    <source>
        <dbReference type="ARBA" id="ARBA00007019"/>
    </source>
</evidence>
<keyword evidence="6 12" id="KW-0812">Transmembrane</keyword>
<evidence type="ECO:0000256" key="1">
    <source>
        <dbReference type="ARBA" id="ARBA00004141"/>
    </source>
</evidence>
<dbReference type="InParanoid" id="A0A1B4XE71"/>
<dbReference type="PANTHER" id="PTHR30540">
    <property type="entry name" value="OSMOTIC STRESS POTASSIUM TRANSPORTER"/>
    <property type="match status" value="1"/>
</dbReference>
<feature type="transmembrane region" description="Helical" evidence="12">
    <location>
        <begin position="428"/>
        <end position="445"/>
    </location>
</feature>
<evidence type="ECO:0000256" key="9">
    <source>
        <dbReference type="ARBA" id="ARBA00022989"/>
    </source>
</evidence>
<feature type="transmembrane region" description="Helical" evidence="12">
    <location>
        <begin position="52"/>
        <end position="72"/>
    </location>
</feature>
<dbReference type="AlphaFoldDB" id="A0A1B4XE71"/>
<dbReference type="FunCoup" id="A0A1B4XE71">
    <property type="interactions" value="77"/>
</dbReference>
<dbReference type="InterPro" id="IPR053952">
    <property type="entry name" value="K_trans_C"/>
</dbReference>
<evidence type="ECO:0000256" key="10">
    <source>
        <dbReference type="ARBA" id="ARBA00023065"/>
    </source>
</evidence>
<keyword evidence="4 12" id="KW-1003">Cell membrane</keyword>
<keyword evidence="3 12" id="KW-0813">Transport</keyword>
<evidence type="ECO:0000259" key="14">
    <source>
        <dbReference type="Pfam" id="PF22776"/>
    </source>
</evidence>
<evidence type="ECO:0000256" key="7">
    <source>
        <dbReference type="ARBA" id="ARBA00022847"/>
    </source>
</evidence>
<evidence type="ECO:0000256" key="6">
    <source>
        <dbReference type="ARBA" id="ARBA00022692"/>
    </source>
</evidence>
<feature type="transmembrane region" description="Helical" evidence="12">
    <location>
        <begin position="169"/>
        <end position="194"/>
    </location>
</feature>
<name>A0A1B4XE71_9GAMM</name>
<dbReference type="KEGG" id="slim:SCL_0784"/>
<dbReference type="GO" id="GO:0015079">
    <property type="term" value="F:potassium ion transmembrane transporter activity"/>
    <property type="evidence" value="ECO:0007669"/>
    <property type="project" value="UniProtKB-UniRule"/>
</dbReference>
<gene>
    <name evidence="12" type="primary">kup</name>
    <name evidence="15" type="ORF">SCL_0784</name>
</gene>
<dbReference type="EMBL" id="AP014879">
    <property type="protein sequence ID" value="BAV33104.1"/>
    <property type="molecule type" value="Genomic_DNA"/>
</dbReference>
<dbReference type="PANTHER" id="PTHR30540:SF79">
    <property type="entry name" value="LOW AFFINITY POTASSIUM TRANSPORT SYSTEM PROTEIN KUP"/>
    <property type="match status" value="1"/>
</dbReference>
<dbReference type="HAMAP" id="MF_01522">
    <property type="entry name" value="Kup"/>
    <property type="match status" value="1"/>
</dbReference>
<evidence type="ECO:0000313" key="15">
    <source>
        <dbReference type="EMBL" id="BAV33104.1"/>
    </source>
</evidence>
<feature type="transmembrane region" description="Helical" evidence="12">
    <location>
        <begin position="144"/>
        <end position="162"/>
    </location>
</feature>
<keyword evidence="16" id="KW-1185">Reference proteome</keyword>
<keyword evidence="7 12" id="KW-0769">Symport</keyword>
<protein>
    <recommendedName>
        <fullName evidence="12">Probable potassium transport system protein Kup</fullName>
    </recommendedName>
</protein>
<keyword evidence="9 12" id="KW-1133">Transmembrane helix</keyword>
<dbReference type="Pfam" id="PF02705">
    <property type="entry name" value="K_trans"/>
    <property type="match status" value="1"/>
</dbReference>
<feature type="transmembrane region" description="Helical" evidence="12">
    <location>
        <begin position="369"/>
        <end position="391"/>
    </location>
</feature>
<feature type="domain" description="K+ potassium transporter integral membrane" evidence="13">
    <location>
        <begin position="16"/>
        <end position="468"/>
    </location>
</feature>
<organism evidence="15 16">
    <name type="scientific">Sulfuricaulis limicola</name>
    <dbReference type="NCBI Taxonomy" id="1620215"/>
    <lineage>
        <taxon>Bacteria</taxon>
        <taxon>Pseudomonadati</taxon>
        <taxon>Pseudomonadota</taxon>
        <taxon>Gammaproteobacteria</taxon>
        <taxon>Acidiferrobacterales</taxon>
        <taxon>Acidiferrobacteraceae</taxon>
        <taxon>Sulfuricaulis</taxon>
    </lineage>
</organism>
<feature type="transmembrane region" description="Helical" evidence="12">
    <location>
        <begin position="250"/>
        <end position="273"/>
    </location>
</feature>
<evidence type="ECO:0000313" key="16">
    <source>
        <dbReference type="Proteomes" id="UP000243180"/>
    </source>
</evidence>
<evidence type="ECO:0000256" key="8">
    <source>
        <dbReference type="ARBA" id="ARBA00022958"/>
    </source>
</evidence>
<dbReference type="InterPro" id="IPR053951">
    <property type="entry name" value="K_trans_N"/>
</dbReference>
<comment type="similarity">
    <text evidence="2 12">Belongs to the HAK/KUP transporter (TC 2.A.72) family.</text>
</comment>
<feature type="transmembrane region" description="Helical" evidence="12">
    <location>
        <begin position="289"/>
        <end position="310"/>
    </location>
</feature>
<dbReference type="OrthoDB" id="9805577at2"/>
<evidence type="ECO:0000256" key="12">
    <source>
        <dbReference type="HAMAP-Rule" id="MF_01522"/>
    </source>
</evidence>
<evidence type="ECO:0000256" key="4">
    <source>
        <dbReference type="ARBA" id="ARBA00022475"/>
    </source>
</evidence>
<evidence type="ECO:0000256" key="5">
    <source>
        <dbReference type="ARBA" id="ARBA00022538"/>
    </source>
</evidence>
<feature type="transmembrane region" description="Helical" evidence="12">
    <location>
        <begin position="105"/>
        <end position="124"/>
    </location>
</feature>
<dbReference type="GO" id="GO:0005886">
    <property type="term" value="C:plasma membrane"/>
    <property type="evidence" value="ECO:0007669"/>
    <property type="project" value="UniProtKB-SubCell"/>
</dbReference>
<evidence type="ECO:0000256" key="11">
    <source>
        <dbReference type="ARBA" id="ARBA00023136"/>
    </source>
</evidence>
<evidence type="ECO:0000256" key="3">
    <source>
        <dbReference type="ARBA" id="ARBA00022448"/>
    </source>
</evidence>